<dbReference type="Proteomes" id="UP001153076">
    <property type="component" value="Unassembled WGS sequence"/>
</dbReference>
<accession>A0A9Q1GGF5</accession>
<proteinExistence type="predicted"/>
<keyword evidence="3" id="KW-1185">Reference proteome</keyword>
<gene>
    <name evidence="2" type="ORF">Cgig2_016509</name>
</gene>
<dbReference type="EMBL" id="JAKOGI010005351">
    <property type="protein sequence ID" value="KAJ8419353.1"/>
    <property type="molecule type" value="Genomic_DNA"/>
</dbReference>
<sequence>MRGLPYCHALAVIGKANLWVYDYVRPICKTATQEVIYNQLVHPMETHDMGIIGLVVSGKELDEDYNQCMLTPNNGRHLGRPPSKQRESQTQDKKVQRWWWSAQYRYVIRNYKTPVVSAFQNRNADLHCFRTQSPSHQLQNENACPFLNMIDPDYPKKANDVIDELAEEVRQVRDMIRVE</sequence>
<name>A0A9Q1GGF5_9CARY</name>
<protein>
    <submittedName>
        <fullName evidence="2">Uncharacterized protein</fullName>
    </submittedName>
</protein>
<comment type="caution">
    <text evidence="2">The sequence shown here is derived from an EMBL/GenBank/DDBJ whole genome shotgun (WGS) entry which is preliminary data.</text>
</comment>
<reference evidence="2" key="1">
    <citation type="submission" date="2022-04" db="EMBL/GenBank/DDBJ databases">
        <title>Carnegiea gigantea Genome sequencing and assembly v2.</title>
        <authorList>
            <person name="Copetti D."/>
            <person name="Sanderson M.J."/>
            <person name="Burquez A."/>
            <person name="Wojciechowski M.F."/>
        </authorList>
    </citation>
    <scope>NUCLEOTIDE SEQUENCE</scope>
    <source>
        <strain evidence="2">SGP5-SGP5p</strain>
        <tissue evidence="2">Aerial part</tissue>
    </source>
</reference>
<evidence type="ECO:0000313" key="2">
    <source>
        <dbReference type="EMBL" id="KAJ8419353.1"/>
    </source>
</evidence>
<evidence type="ECO:0000256" key="1">
    <source>
        <dbReference type="SAM" id="MobiDB-lite"/>
    </source>
</evidence>
<dbReference type="OrthoDB" id="1844242at2759"/>
<feature type="region of interest" description="Disordered" evidence="1">
    <location>
        <begin position="72"/>
        <end position="91"/>
    </location>
</feature>
<organism evidence="2 3">
    <name type="scientific">Carnegiea gigantea</name>
    <dbReference type="NCBI Taxonomy" id="171969"/>
    <lineage>
        <taxon>Eukaryota</taxon>
        <taxon>Viridiplantae</taxon>
        <taxon>Streptophyta</taxon>
        <taxon>Embryophyta</taxon>
        <taxon>Tracheophyta</taxon>
        <taxon>Spermatophyta</taxon>
        <taxon>Magnoliopsida</taxon>
        <taxon>eudicotyledons</taxon>
        <taxon>Gunneridae</taxon>
        <taxon>Pentapetalae</taxon>
        <taxon>Caryophyllales</taxon>
        <taxon>Cactineae</taxon>
        <taxon>Cactaceae</taxon>
        <taxon>Cactoideae</taxon>
        <taxon>Echinocereeae</taxon>
        <taxon>Carnegiea</taxon>
    </lineage>
</organism>
<evidence type="ECO:0000313" key="3">
    <source>
        <dbReference type="Proteomes" id="UP001153076"/>
    </source>
</evidence>
<dbReference type="AlphaFoldDB" id="A0A9Q1GGF5"/>